<name>A0ABY5R9B7_9MOLU</name>
<sequence length="159" mass="19006">MFFKKIKVSHLTSGYWLAPKFLNLFSPHNSKAIVKPFVSLEDLIQKNRLLHSEFAFSFNGDHNFYNVNKLYKIRKIDFQFNKQLMNEIEKNGFHYHEIIPNLVLVWDFKAIKTIYSGLAPFYSLEFYENLLAKAKKNILVDNKAYFTWNRNWGFIQINK</sequence>
<organism evidence="1 2">
    <name type="scientific">Mycoplasma iguanae</name>
    <dbReference type="NCBI Taxonomy" id="292461"/>
    <lineage>
        <taxon>Bacteria</taxon>
        <taxon>Bacillati</taxon>
        <taxon>Mycoplasmatota</taxon>
        <taxon>Mollicutes</taxon>
        <taxon>Mycoplasmataceae</taxon>
        <taxon>Mycoplasma</taxon>
    </lineage>
</organism>
<accession>A0ABY5R9B7</accession>
<evidence type="ECO:0000313" key="2">
    <source>
        <dbReference type="Proteomes" id="UP001059252"/>
    </source>
</evidence>
<protein>
    <submittedName>
        <fullName evidence="1">Uncharacterized protein</fullName>
    </submittedName>
</protein>
<keyword evidence="2" id="KW-1185">Reference proteome</keyword>
<dbReference type="Proteomes" id="UP001059252">
    <property type="component" value="Chromosome"/>
</dbReference>
<evidence type="ECO:0000313" key="1">
    <source>
        <dbReference type="EMBL" id="UVD81886.1"/>
    </source>
</evidence>
<dbReference type="InterPro" id="IPR054961">
    <property type="entry name" value="MPN499"/>
</dbReference>
<dbReference type="EMBL" id="CP102734">
    <property type="protein sequence ID" value="UVD81886.1"/>
    <property type="molecule type" value="Genomic_DNA"/>
</dbReference>
<dbReference type="NCBIfam" id="NF045754">
    <property type="entry name" value="MPN499"/>
    <property type="match status" value="1"/>
</dbReference>
<reference evidence="1" key="1">
    <citation type="submission" date="2022-08" db="EMBL/GenBank/DDBJ databases">
        <title>Complete genome of Mycoplasma iguanae type strain 2327.</title>
        <authorList>
            <person name="Spergser J."/>
        </authorList>
    </citation>
    <scope>NUCLEOTIDE SEQUENCE</scope>
    <source>
        <strain evidence="1">2327</strain>
    </source>
</reference>
<proteinExistence type="predicted"/>
<dbReference type="RefSeq" id="WP_258211060.1">
    <property type="nucleotide sequence ID" value="NZ_CP102734.1"/>
</dbReference>
<gene>
    <name evidence="1" type="ORF">NV226_01095</name>
</gene>